<dbReference type="GO" id="GO:0043565">
    <property type="term" value="F:sequence-specific DNA binding"/>
    <property type="evidence" value="ECO:0007669"/>
    <property type="project" value="TreeGrafter"/>
</dbReference>
<organism evidence="3 5">
    <name type="scientific">Legionella gratiana</name>
    <dbReference type="NCBI Taxonomy" id="45066"/>
    <lineage>
        <taxon>Bacteria</taxon>
        <taxon>Pseudomonadati</taxon>
        <taxon>Pseudomonadota</taxon>
        <taxon>Gammaproteobacteria</taxon>
        <taxon>Legionellales</taxon>
        <taxon>Legionellaceae</taxon>
        <taxon>Legionella</taxon>
    </lineage>
</organism>
<proteinExistence type="predicted"/>
<dbReference type="InterPro" id="IPR036515">
    <property type="entry name" value="Transposase_17_sf"/>
</dbReference>
<reference evidence="3 5" key="2">
    <citation type="submission" date="2018-06" db="EMBL/GenBank/DDBJ databases">
        <authorList>
            <consortium name="Pathogen Informatics"/>
            <person name="Doyle S."/>
        </authorList>
    </citation>
    <scope>NUCLEOTIDE SEQUENCE [LARGE SCALE GENOMIC DNA]</scope>
    <source>
        <strain evidence="3 5">NCTC12388</strain>
    </source>
</reference>
<sequence length="175" mass="21167">MRYRRALVPGATYFFTLNLQYRQSNLLIDCIDDLRFAFRKVQQRHPFYIDAIVILPDHAHMIMTLIPNDIDYSKRLSLIKATFSRQIEPYETISTSRQRKRERGIWQRRFWEHMIRDASDYEHHINYIHYNPVKHGYVKNPSDWPYSSIHRFIREGILGAHWACGDCFKKSWFGE</sequence>
<dbReference type="EMBL" id="LNYE01000020">
    <property type="protein sequence ID" value="KTD11922.1"/>
    <property type="molecule type" value="Genomic_DNA"/>
</dbReference>
<keyword evidence="4" id="KW-1185">Reference proteome</keyword>
<dbReference type="AlphaFoldDB" id="A0A378JF54"/>
<accession>A0A378JF54</accession>
<dbReference type="InterPro" id="IPR052715">
    <property type="entry name" value="RAYT_transposase"/>
</dbReference>
<dbReference type="PANTHER" id="PTHR36966">
    <property type="entry name" value="REP-ASSOCIATED TYROSINE TRANSPOSASE"/>
    <property type="match status" value="1"/>
</dbReference>
<dbReference type="Proteomes" id="UP000054691">
    <property type="component" value="Unassembled WGS sequence"/>
</dbReference>
<dbReference type="Proteomes" id="UP000254476">
    <property type="component" value="Unassembled WGS sequence"/>
</dbReference>
<name>A0A378JF54_9GAMM</name>
<dbReference type="InterPro" id="IPR002686">
    <property type="entry name" value="Transposase_17"/>
</dbReference>
<evidence type="ECO:0000259" key="1">
    <source>
        <dbReference type="SMART" id="SM01321"/>
    </source>
</evidence>
<gene>
    <name evidence="2" type="ORF">Lgra_1380</name>
    <name evidence="3" type="ORF">NCTC12388_03239</name>
</gene>
<dbReference type="EMBL" id="UGOB01000001">
    <property type="protein sequence ID" value="STX46473.1"/>
    <property type="molecule type" value="Genomic_DNA"/>
</dbReference>
<evidence type="ECO:0000313" key="5">
    <source>
        <dbReference type="Proteomes" id="UP000254476"/>
    </source>
</evidence>
<dbReference type="NCBIfam" id="NF047646">
    <property type="entry name" value="REP_Tyr_transpos"/>
    <property type="match status" value="1"/>
</dbReference>
<dbReference type="RefSeq" id="WP_058498521.1">
    <property type="nucleotide sequence ID" value="NZ_CAAAHW010000007.1"/>
</dbReference>
<dbReference type="GO" id="GO:0006313">
    <property type="term" value="P:DNA transposition"/>
    <property type="evidence" value="ECO:0007669"/>
    <property type="project" value="InterPro"/>
</dbReference>
<dbReference type="Pfam" id="PF01797">
    <property type="entry name" value="Y1_Tnp"/>
    <property type="match status" value="1"/>
</dbReference>
<reference evidence="2 4" key="1">
    <citation type="submission" date="2015-11" db="EMBL/GenBank/DDBJ databases">
        <title>Genomic analysis of 38 Legionella species identifies large and diverse effector repertoires.</title>
        <authorList>
            <person name="Burstein D."/>
            <person name="Amaro F."/>
            <person name="Zusman T."/>
            <person name="Lifshitz Z."/>
            <person name="Cohen O."/>
            <person name="Gilbert J.A."/>
            <person name="Pupko T."/>
            <person name="Shuman H.A."/>
            <person name="Segal G."/>
        </authorList>
    </citation>
    <scope>NUCLEOTIDE SEQUENCE [LARGE SCALE GENOMIC DNA]</scope>
    <source>
        <strain evidence="2 4">Lyon 8420412</strain>
    </source>
</reference>
<evidence type="ECO:0000313" key="3">
    <source>
        <dbReference type="EMBL" id="STX46473.1"/>
    </source>
</evidence>
<protein>
    <submittedName>
        <fullName evidence="2">Transposase IS200 like protein</fullName>
    </submittedName>
    <submittedName>
        <fullName evidence="3">Transposase and inactivated derivatives</fullName>
    </submittedName>
</protein>
<evidence type="ECO:0000313" key="4">
    <source>
        <dbReference type="Proteomes" id="UP000054691"/>
    </source>
</evidence>
<dbReference type="PANTHER" id="PTHR36966:SF1">
    <property type="entry name" value="REP-ASSOCIATED TYROSINE TRANSPOSASE"/>
    <property type="match status" value="1"/>
</dbReference>
<dbReference type="SUPFAM" id="SSF143422">
    <property type="entry name" value="Transposase IS200-like"/>
    <property type="match status" value="1"/>
</dbReference>
<dbReference type="OrthoDB" id="9794403at2"/>
<dbReference type="SMART" id="SM01321">
    <property type="entry name" value="Y1_Tnp"/>
    <property type="match status" value="1"/>
</dbReference>
<dbReference type="Gene3D" id="3.30.70.1290">
    <property type="entry name" value="Transposase IS200-like"/>
    <property type="match status" value="1"/>
</dbReference>
<feature type="domain" description="Transposase IS200-like" evidence="1">
    <location>
        <begin position="8"/>
        <end position="131"/>
    </location>
</feature>
<evidence type="ECO:0000313" key="2">
    <source>
        <dbReference type="EMBL" id="KTD11922.1"/>
    </source>
</evidence>
<dbReference type="GO" id="GO:0004803">
    <property type="term" value="F:transposase activity"/>
    <property type="evidence" value="ECO:0007669"/>
    <property type="project" value="InterPro"/>
</dbReference>